<keyword evidence="2" id="KW-1185">Reference proteome</keyword>
<sequence length="151" mass="17342">MWSPITLEQAAAARFKDFQELIDRISFQNLRRILDDPEDLFAEWDCEGLCIVIKCPEAYCYVKRSISALSYPDFTTKLELYGFTRILVPLPDGSSCVGYSHKHFTRDRPDDIDDLLLAAYRNLDEPSLHRYIQTIPGSTVTSGRMIKKSQS</sequence>
<protein>
    <submittedName>
        <fullName evidence="1">Uncharacterized protein</fullName>
    </submittedName>
</protein>
<reference evidence="1" key="1">
    <citation type="submission" date="2022-04" db="EMBL/GenBank/DDBJ databases">
        <title>Genome of the entomopathogenic fungus Entomophthora muscae.</title>
        <authorList>
            <person name="Elya C."/>
            <person name="Lovett B.R."/>
            <person name="Lee E."/>
            <person name="Macias A.M."/>
            <person name="Hajek A.E."/>
            <person name="De Bivort B.L."/>
            <person name="Kasson M.T."/>
            <person name="De Fine Licht H.H."/>
            <person name="Stajich J.E."/>
        </authorList>
    </citation>
    <scope>NUCLEOTIDE SEQUENCE</scope>
    <source>
        <strain evidence="1">Berkeley</strain>
    </source>
</reference>
<accession>A0ACC2SN37</accession>
<dbReference type="EMBL" id="QTSX02004690">
    <property type="protein sequence ID" value="KAJ9063735.1"/>
    <property type="molecule type" value="Genomic_DNA"/>
</dbReference>
<name>A0ACC2SN37_9FUNG</name>
<comment type="caution">
    <text evidence="1">The sequence shown here is derived from an EMBL/GenBank/DDBJ whole genome shotgun (WGS) entry which is preliminary data.</text>
</comment>
<gene>
    <name evidence="1" type="ORF">DSO57_1037846</name>
</gene>
<evidence type="ECO:0000313" key="1">
    <source>
        <dbReference type="EMBL" id="KAJ9063735.1"/>
    </source>
</evidence>
<dbReference type="Proteomes" id="UP001165960">
    <property type="component" value="Unassembled WGS sequence"/>
</dbReference>
<proteinExistence type="predicted"/>
<organism evidence="1 2">
    <name type="scientific">Entomophthora muscae</name>
    <dbReference type="NCBI Taxonomy" id="34485"/>
    <lineage>
        <taxon>Eukaryota</taxon>
        <taxon>Fungi</taxon>
        <taxon>Fungi incertae sedis</taxon>
        <taxon>Zoopagomycota</taxon>
        <taxon>Entomophthoromycotina</taxon>
        <taxon>Entomophthoromycetes</taxon>
        <taxon>Entomophthorales</taxon>
        <taxon>Entomophthoraceae</taxon>
        <taxon>Entomophthora</taxon>
    </lineage>
</organism>
<evidence type="ECO:0000313" key="2">
    <source>
        <dbReference type="Proteomes" id="UP001165960"/>
    </source>
</evidence>